<evidence type="ECO:0000256" key="6">
    <source>
        <dbReference type="SAM" id="Coils"/>
    </source>
</evidence>
<evidence type="ECO:0000256" key="2">
    <source>
        <dbReference type="ARBA" id="ARBA00022801"/>
    </source>
</evidence>
<dbReference type="FunFam" id="2.30.29.30:FF:000135">
    <property type="entry name" value="Myotubularin related protein 6"/>
    <property type="match status" value="1"/>
</dbReference>
<evidence type="ECO:0000259" key="7">
    <source>
        <dbReference type="PROSITE" id="PS51339"/>
    </source>
</evidence>
<keyword evidence="3" id="KW-0443">Lipid metabolism</keyword>
<dbReference type="GO" id="GO:0005737">
    <property type="term" value="C:cytoplasm"/>
    <property type="evidence" value="ECO:0007669"/>
    <property type="project" value="TreeGrafter"/>
</dbReference>
<feature type="binding site" evidence="5">
    <location>
        <begin position="609"/>
        <end position="615"/>
    </location>
    <ligand>
        <name>substrate</name>
    </ligand>
</feature>
<dbReference type="InterPro" id="IPR003595">
    <property type="entry name" value="Tyr_Pase_cat"/>
</dbReference>
<evidence type="ECO:0000256" key="1">
    <source>
        <dbReference type="ARBA" id="ARBA00007471"/>
    </source>
</evidence>
<dbReference type="AlphaFoldDB" id="A0A8J6GVW0"/>
<feature type="non-terminal residue" evidence="8">
    <location>
        <position position="1"/>
    </location>
</feature>
<evidence type="ECO:0000313" key="8">
    <source>
        <dbReference type="EMBL" id="KAH0517798.1"/>
    </source>
</evidence>
<name>A0A8J6GVW0_MICOH</name>
<feature type="coiled-coil region" evidence="6">
    <location>
        <begin position="782"/>
        <end position="816"/>
    </location>
</feature>
<dbReference type="PANTHER" id="PTHR10807">
    <property type="entry name" value="MYOTUBULARIN-RELATED"/>
    <property type="match status" value="1"/>
</dbReference>
<proteinExistence type="inferred from homology"/>
<dbReference type="GO" id="GO:0005635">
    <property type="term" value="C:nuclear envelope"/>
    <property type="evidence" value="ECO:0007669"/>
    <property type="project" value="TreeGrafter"/>
</dbReference>
<dbReference type="Pfam" id="PF21098">
    <property type="entry name" value="PH-GRAM_MTMR6-like"/>
    <property type="match status" value="1"/>
</dbReference>
<evidence type="ECO:0000256" key="5">
    <source>
        <dbReference type="PIRSR" id="PIRSR630564-2"/>
    </source>
</evidence>
<dbReference type="SMART" id="SM00404">
    <property type="entry name" value="PTPc_motif"/>
    <property type="match status" value="2"/>
</dbReference>
<feature type="domain" description="Myotubularin phosphatase" evidence="7">
    <location>
        <begin position="115"/>
        <end position="772"/>
    </location>
</feature>
<dbReference type="Gene3D" id="2.30.29.30">
    <property type="entry name" value="Pleckstrin-homology domain (PH domain)/Phosphotyrosine-binding domain (PTB)"/>
    <property type="match status" value="1"/>
</dbReference>
<dbReference type="GO" id="GO:0046856">
    <property type="term" value="P:phosphatidylinositol dephosphorylation"/>
    <property type="evidence" value="ECO:0007669"/>
    <property type="project" value="TreeGrafter"/>
</dbReference>
<evidence type="ECO:0000256" key="4">
    <source>
        <dbReference type="PIRSR" id="PIRSR630564-1"/>
    </source>
</evidence>
<dbReference type="Proteomes" id="UP000710432">
    <property type="component" value="Unassembled WGS sequence"/>
</dbReference>
<dbReference type="InterPro" id="IPR048994">
    <property type="entry name" value="PH-GRAM_MTMR6-9"/>
</dbReference>
<dbReference type="Pfam" id="PF06602">
    <property type="entry name" value="Myotub-related"/>
    <property type="match status" value="2"/>
</dbReference>
<dbReference type="InterPro" id="IPR016130">
    <property type="entry name" value="Tyr_Pase_AS"/>
</dbReference>
<dbReference type="GO" id="GO:0106018">
    <property type="term" value="F:phosphatidylinositol-3,5-bisphosphate phosphatase activity"/>
    <property type="evidence" value="ECO:0007669"/>
    <property type="project" value="TreeGrafter"/>
</dbReference>
<dbReference type="InterPro" id="IPR010569">
    <property type="entry name" value="Myotubularin-like_Pase_dom"/>
</dbReference>
<dbReference type="SUPFAM" id="SSF50729">
    <property type="entry name" value="PH domain-like"/>
    <property type="match status" value="1"/>
</dbReference>
<organism evidence="8 9">
    <name type="scientific">Microtus ochrogaster</name>
    <name type="common">Prairie vole</name>
    <dbReference type="NCBI Taxonomy" id="79684"/>
    <lineage>
        <taxon>Eukaryota</taxon>
        <taxon>Metazoa</taxon>
        <taxon>Chordata</taxon>
        <taxon>Craniata</taxon>
        <taxon>Vertebrata</taxon>
        <taxon>Euteleostomi</taxon>
        <taxon>Mammalia</taxon>
        <taxon>Eutheria</taxon>
        <taxon>Euarchontoglires</taxon>
        <taxon>Glires</taxon>
        <taxon>Rodentia</taxon>
        <taxon>Myomorpha</taxon>
        <taxon>Muroidea</taxon>
        <taxon>Cricetidae</taxon>
        <taxon>Arvicolinae</taxon>
        <taxon>Microtus</taxon>
    </lineage>
</organism>
<keyword evidence="6" id="KW-0175">Coiled coil</keyword>
<dbReference type="InterPro" id="IPR029021">
    <property type="entry name" value="Prot-tyrosine_phosphatase-like"/>
</dbReference>
<feature type="binding site" evidence="5">
    <location>
        <begin position="546"/>
        <end position="547"/>
    </location>
    <ligand>
        <name>substrate</name>
    </ligand>
</feature>
<comment type="caution">
    <text evidence="8">The sequence shown here is derived from an EMBL/GenBank/DDBJ whole genome shotgun (WGS) entry which is preliminary data.</text>
</comment>
<keyword evidence="2" id="KW-0378">Hydrolase</keyword>
<dbReference type="EMBL" id="JAATJU010014627">
    <property type="protein sequence ID" value="KAH0517798.1"/>
    <property type="molecule type" value="Genomic_DNA"/>
</dbReference>
<reference evidence="8" key="1">
    <citation type="submission" date="2020-03" db="EMBL/GenBank/DDBJ databases">
        <title>Studies in the Genomics of Life Span.</title>
        <authorList>
            <person name="Glass D."/>
        </authorList>
    </citation>
    <scope>NUCLEOTIDE SEQUENCE</scope>
    <source>
        <strain evidence="8">LTLLF</strain>
        <tissue evidence="8">Muscle</tissue>
    </source>
</reference>
<evidence type="ECO:0000313" key="9">
    <source>
        <dbReference type="Proteomes" id="UP000710432"/>
    </source>
</evidence>
<dbReference type="PROSITE" id="PS00383">
    <property type="entry name" value="TYR_PHOSPHATASE_1"/>
    <property type="match status" value="2"/>
</dbReference>
<dbReference type="PANTHER" id="PTHR10807:SF34">
    <property type="entry name" value="MYOTUBULARIN-RELATED PROTEIN 6"/>
    <property type="match status" value="1"/>
</dbReference>
<protein>
    <submittedName>
        <fullName evidence="8">Myotubularin-related protein 6</fullName>
    </submittedName>
</protein>
<dbReference type="SUPFAM" id="SSF52799">
    <property type="entry name" value="(Phosphotyrosine protein) phosphatases II"/>
    <property type="match status" value="3"/>
</dbReference>
<dbReference type="GO" id="GO:0004438">
    <property type="term" value="F:phosphatidylinositol-3-phosphate phosphatase activity"/>
    <property type="evidence" value="ECO:0007669"/>
    <property type="project" value="TreeGrafter"/>
</dbReference>
<accession>A0A8J6GVW0</accession>
<sequence length="890" mass="103095">EQVKLLDRFSTNNKSLTGTLYLTATHLLFIDTQQKETWILHHHIASVEKLALTTSGCPLVIQCKNFRIVHFIVPRERDCHDIYNSLLQLSKQAKYEDLYAFSYNPKQNDSERLKGWQVIDLAKEYERMGVPNENWKLSDANREYKVCETYPRELYVPKTATPPMIMGSSNFRSKGRLPVLSYCRQGTEHRMQSWWDTQKDIGRIIVRISSKIWNDEKIRESDERKRLNAMANRAAGKGYENEDNYSNIRFQFVGIENIHVMRSSLQKLLEVNGNKGLSVNDFYSGLESSGWLRHIKAVLDAAIFLAKAIVVENASVLVHCSDGWDRTSQVCSLGSLLLEPYYRTMEGFMCKNFRIVHFIVPRERDCHDIYNSLLQLSKQAKYEDLYAFSYNPKQNDSERLKGWQVIDLAKEYERMGVPNENWKLSDANREYKAAICRCSQPLSGFSARCVEDEKLLKAISAANSGNHYMYVVDTRPKHRMQSWWDTQKDIGRIIVRISSKIWNDEKIRESDERKRLNAMANRAAGKGYENEDNYSNIRFQFVGIENIHVMRSSLQKLLEVNGNKGLSVNDFYSGLESSGWLRHIKAVLDAAIFLAKAIVVENASVLVHCSDGWDRTSQVCSLGSLLLEPYYRTMEGFMVLIEKDWISFGHKFSERCGHLDGDPKEVSPVFTQFLECVWHLTEQFPQAFEFNEAFLLQIHEHVHSCQFGNFIGNCQKEREELKLKEKTYSLWPFLLDDRQKYLNPLYSSKSERLTVLEPNTVSFNFKFWRNMYHQFDRTLHPRQSVLNIIMNMNEQNKQLEEDIKDLEAKITQCKNGILTKDLLLGVHPESPALKTSLCLKEQSLLPVNDTLRAIEGSSPADNRYCDYPEEFSKSEPGVVSLEYGVARMTC</sequence>
<feature type="active site" description="Phosphocysteine intermediate" evidence="4">
    <location>
        <position position="609"/>
    </location>
</feature>
<dbReference type="InterPro" id="IPR030564">
    <property type="entry name" value="Myotubularin"/>
</dbReference>
<dbReference type="InterPro" id="IPR011993">
    <property type="entry name" value="PH-like_dom_sf"/>
</dbReference>
<dbReference type="PROSITE" id="PS51339">
    <property type="entry name" value="PPASE_MYOTUBULARIN"/>
    <property type="match status" value="1"/>
</dbReference>
<comment type="similarity">
    <text evidence="1">Belongs to the protein-tyrosine phosphatase family. Non-receptor class myotubularin subfamily.</text>
</comment>
<evidence type="ECO:0000256" key="3">
    <source>
        <dbReference type="ARBA" id="ARBA00023098"/>
    </source>
</evidence>
<gene>
    <name evidence="8" type="ORF">LTLLF_119080</name>
</gene>